<evidence type="ECO:0000313" key="1">
    <source>
        <dbReference type="EMBL" id="JAH77841.1"/>
    </source>
</evidence>
<accession>A0A0E9VIM4</accession>
<organism evidence="1">
    <name type="scientific">Anguilla anguilla</name>
    <name type="common">European freshwater eel</name>
    <name type="synonym">Muraena anguilla</name>
    <dbReference type="NCBI Taxonomy" id="7936"/>
    <lineage>
        <taxon>Eukaryota</taxon>
        <taxon>Metazoa</taxon>
        <taxon>Chordata</taxon>
        <taxon>Craniata</taxon>
        <taxon>Vertebrata</taxon>
        <taxon>Euteleostomi</taxon>
        <taxon>Actinopterygii</taxon>
        <taxon>Neopterygii</taxon>
        <taxon>Teleostei</taxon>
        <taxon>Anguilliformes</taxon>
        <taxon>Anguillidae</taxon>
        <taxon>Anguilla</taxon>
    </lineage>
</organism>
<sequence length="18" mass="1936">MARDTAGFTWAPDTPPAM</sequence>
<reference evidence="1" key="2">
    <citation type="journal article" date="2015" name="Fish Shellfish Immunol.">
        <title>Early steps in the European eel (Anguilla anguilla)-Vibrio vulnificus interaction in the gills: Role of the RtxA13 toxin.</title>
        <authorList>
            <person name="Callol A."/>
            <person name="Pajuelo D."/>
            <person name="Ebbesson L."/>
            <person name="Teles M."/>
            <person name="MacKenzie S."/>
            <person name="Amaro C."/>
        </authorList>
    </citation>
    <scope>NUCLEOTIDE SEQUENCE</scope>
</reference>
<dbReference type="AlphaFoldDB" id="A0A0E9VIM4"/>
<proteinExistence type="predicted"/>
<protein>
    <submittedName>
        <fullName evidence="1">Uncharacterized protein</fullName>
    </submittedName>
</protein>
<dbReference type="EMBL" id="GBXM01030736">
    <property type="protein sequence ID" value="JAH77841.1"/>
    <property type="molecule type" value="Transcribed_RNA"/>
</dbReference>
<name>A0A0E9VIM4_ANGAN</name>
<reference evidence="1" key="1">
    <citation type="submission" date="2014-11" db="EMBL/GenBank/DDBJ databases">
        <authorList>
            <person name="Amaro Gonzalez C."/>
        </authorList>
    </citation>
    <scope>NUCLEOTIDE SEQUENCE</scope>
</reference>